<reference evidence="3 4" key="1">
    <citation type="submission" date="2021-04" db="EMBL/GenBank/DDBJ databases">
        <title>Chitinophaga sp. nov., isolated from the rhizosphere soil.</title>
        <authorList>
            <person name="He S."/>
        </authorList>
    </citation>
    <scope>NUCLEOTIDE SEQUENCE [LARGE SCALE GENOMIC DNA]</scope>
    <source>
        <strain evidence="3 4">2R12</strain>
    </source>
</reference>
<dbReference type="InterPro" id="IPR029052">
    <property type="entry name" value="Metallo-depent_PP-like"/>
</dbReference>
<dbReference type="EMBL" id="JAGTXB010000004">
    <property type="protein sequence ID" value="MBS0027714.1"/>
    <property type="molecule type" value="Genomic_DNA"/>
</dbReference>
<evidence type="ECO:0000259" key="1">
    <source>
        <dbReference type="Pfam" id="PF00149"/>
    </source>
</evidence>
<proteinExistence type="predicted"/>
<dbReference type="PANTHER" id="PTHR30337">
    <property type="entry name" value="COMPONENT OF ATP-DEPENDENT DSDNA EXONUCLEASE"/>
    <property type="match status" value="1"/>
</dbReference>
<feature type="domain" description="Calcineurin-like phosphoesterase" evidence="1">
    <location>
        <begin position="1"/>
        <end position="243"/>
    </location>
</feature>
<protein>
    <submittedName>
        <fullName evidence="3">Metallophosphoesterase</fullName>
    </submittedName>
</protein>
<dbReference type="SUPFAM" id="SSF52540">
    <property type="entry name" value="P-loop containing nucleoside triphosphate hydrolases"/>
    <property type="match status" value="1"/>
</dbReference>
<dbReference type="InterPro" id="IPR027417">
    <property type="entry name" value="P-loop_NTPase"/>
</dbReference>
<dbReference type="InterPro" id="IPR050535">
    <property type="entry name" value="DNA_Repair-Maintenance_Comp"/>
</dbReference>
<evidence type="ECO:0000259" key="2">
    <source>
        <dbReference type="Pfam" id="PF24406"/>
    </source>
</evidence>
<accession>A0ABS5IXP4</accession>
<name>A0ABS5IXP4_9BACT</name>
<organism evidence="3 4">
    <name type="scientific">Chitinophaga hostae</name>
    <dbReference type="NCBI Taxonomy" id="2831022"/>
    <lineage>
        <taxon>Bacteria</taxon>
        <taxon>Pseudomonadati</taxon>
        <taxon>Bacteroidota</taxon>
        <taxon>Chitinophagia</taxon>
        <taxon>Chitinophagales</taxon>
        <taxon>Chitinophagaceae</taxon>
        <taxon>Chitinophaga</taxon>
    </lineage>
</organism>
<sequence length="1029" mass="119783">MRILHIGDFHYRSNKNEYEQKNIVKKLISHLSSRSPVNLILFSGDLVFSGKKKEDFEGAHDLLIKPLIEELHVSKEHVFICSGNHDINRDDCSRVIIDYFSDQGSKIRSNEELNSWISGNPRDFDLSLQSGKNYYEYAALNFSDKSEIFNEFFTIHKVSMEGKKVAIVTINSSWLCSGFHEDNGNLLFPTDKLKQAINKIDDSDCKILMLHHPLNYFREYNYHELQDLIHRSFNLMLAGHVHKEHIETQFNSHNGIYCNTTHATLCFDGGDIGYSILDIDLNAMELITLERGYYIAKENSFVSLDNVVVHIPCGEEKFKQNKLRNKIIGKYDSELEISNQLLLNYDGDNKRGFIETFTDPVLSSRSDAETENGSIAHNFDYKKILAFDANYLIFGKDKCGKTSLLKYLQLSLLKDYSFKGIIPFYIDYKQFDSVDPSRFDLAKEFGRYYNLNNADSNELINNSKILFLIDNLSPNSNIHLAILSFLGANSNVKFVACSEYMASRVFIEELDSLDYNRIFFKNLSRKEIRLFTRKQSLVDDNNELLEKITNICTQLQLPLNYWTVSLILLIYKKNQDDYNKNLFSVLDACVDEILNKKRFIFEKSDLKFEQYKAICSQISYFLFVNYKDNDYGASYMEVINFIDESIKKNPRIVTDAKSILDYLINVGILRVKGSYYTFRLNGIFEYFLAYYLRDHPSFRKEIVDNDSMYLSFKNELELYSGFNRNDVDFLINVYNKTKKVFDPVIEKFKATGSVDDNLLLQISNANDFAKNIKELLVNAPIKDDLQDEIYDTLRPLEANSEVHVKEVIDVSYINFELLEKYISILARVFKNLDSIENTALINEVFKYILDCYCYLGFYFIDEYGTRAKQENLNQDGANQDFIVGEEILQLMARMIPVLMQSLLYDGVGHLNLKKIVENKIIELEQNPKGEQYKLFMLYFLYVDLDINSHKSQIDRVFENITIAPLKIATLFKLNFYLAFKAFKKPELEQFFKLKIQAAQLRIDNKTDVNDLQKLLSNKQRKNLIKRSTS</sequence>
<keyword evidence="4" id="KW-1185">Reference proteome</keyword>
<dbReference type="Proteomes" id="UP000676386">
    <property type="component" value="Unassembled WGS sequence"/>
</dbReference>
<dbReference type="Gene3D" id="3.60.21.10">
    <property type="match status" value="1"/>
</dbReference>
<dbReference type="Pfam" id="PF24406">
    <property type="entry name" value="nSTAND_NTPase4"/>
    <property type="match status" value="1"/>
</dbReference>
<dbReference type="Pfam" id="PF00149">
    <property type="entry name" value="Metallophos"/>
    <property type="match status" value="1"/>
</dbReference>
<gene>
    <name evidence="3" type="ORF">KE626_10375</name>
</gene>
<evidence type="ECO:0000313" key="4">
    <source>
        <dbReference type="Proteomes" id="UP000676386"/>
    </source>
</evidence>
<comment type="caution">
    <text evidence="3">The sequence shown here is derived from an EMBL/GenBank/DDBJ whole genome shotgun (WGS) entry which is preliminary data.</text>
</comment>
<dbReference type="SUPFAM" id="SSF56300">
    <property type="entry name" value="Metallo-dependent phosphatases"/>
    <property type="match status" value="1"/>
</dbReference>
<dbReference type="InterPro" id="IPR004843">
    <property type="entry name" value="Calcineurin-like_PHP"/>
</dbReference>
<dbReference type="RefSeq" id="WP_211972821.1">
    <property type="nucleotide sequence ID" value="NZ_CBFHAM010000001.1"/>
</dbReference>
<dbReference type="InterPro" id="IPR057123">
    <property type="entry name" value="STAND_NTPase4_dom"/>
</dbReference>
<evidence type="ECO:0000313" key="3">
    <source>
        <dbReference type="EMBL" id="MBS0027714.1"/>
    </source>
</evidence>
<feature type="domain" description="STAND NTPase 4 small alpha/beta" evidence="2">
    <location>
        <begin position="633"/>
        <end position="688"/>
    </location>
</feature>